<keyword evidence="12" id="KW-0902">Two-component regulatory system</keyword>
<dbReference type="InterPro" id="IPR003661">
    <property type="entry name" value="HisK_dim/P_dom"/>
</dbReference>
<name>A0A9X7M1J3_BACCE</name>
<keyword evidence="7 14" id="KW-0812">Transmembrane</keyword>
<feature type="transmembrane region" description="Helical" evidence="14">
    <location>
        <begin position="9"/>
        <end position="31"/>
    </location>
</feature>
<keyword evidence="6" id="KW-0808">Transferase</keyword>
<comment type="catalytic activity">
    <reaction evidence="1">
        <text>ATP + protein L-histidine = ADP + protein N-phospho-L-histidine.</text>
        <dbReference type="EC" id="2.7.13.3"/>
    </reaction>
</comment>
<keyword evidence="5" id="KW-0597">Phosphoprotein</keyword>
<reference evidence="17 18" key="1">
    <citation type="journal article" date="2019" name="Ecotoxicol. Environ. Saf.">
        <title>Microbial characterization of heavy metal resistant bacterial strains isolated from an electroplating wastewater treatment plant.</title>
        <authorList>
            <person name="Cai X."/>
            <person name="Zheng X."/>
            <person name="Zhang D."/>
            <person name="Iqbal W."/>
            <person name="Liu C."/>
            <person name="Yang B."/>
            <person name="Zhao X."/>
            <person name="Lu X."/>
            <person name="Mao Y."/>
        </authorList>
    </citation>
    <scope>NUCLEOTIDE SEQUENCE [LARGE SCALE GENOMIC DNA]</scope>
    <source>
        <strain evidence="17 18">Co1-1</strain>
    </source>
</reference>
<evidence type="ECO:0000256" key="8">
    <source>
        <dbReference type="ARBA" id="ARBA00022741"/>
    </source>
</evidence>
<dbReference type="PRINTS" id="PR00344">
    <property type="entry name" value="BCTRLSENSOR"/>
</dbReference>
<evidence type="ECO:0000256" key="13">
    <source>
        <dbReference type="ARBA" id="ARBA00023136"/>
    </source>
</evidence>
<evidence type="ECO:0000256" key="1">
    <source>
        <dbReference type="ARBA" id="ARBA00000085"/>
    </source>
</evidence>
<feature type="domain" description="HAMP" evidence="16">
    <location>
        <begin position="181"/>
        <end position="233"/>
    </location>
</feature>
<dbReference type="Pfam" id="PF02518">
    <property type="entry name" value="HATPase_c"/>
    <property type="match status" value="1"/>
</dbReference>
<comment type="subcellular location">
    <subcellularLocation>
        <location evidence="2">Cell membrane</location>
        <topology evidence="2">Multi-pass membrane protein</topology>
    </subcellularLocation>
</comment>
<evidence type="ECO:0000313" key="18">
    <source>
        <dbReference type="Proteomes" id="UP000321735"/>
    </source>
</evidence>
<dbReference type="FunFam" id="1.10.287.130:FF:000001">
    <property type="entry name" value="Two-component sensor histidine kinase"/>
    <property type="match status" value="1"/>
</dbReference>
<dbReference type="CDD" id="cd06225">
    <property type="entry name" value="HAMP"/>
    <property type="match status" value="1"/>
</dbReference>
<evidence type="ECO:0000256" key="7">
    <source>
        <dbReference type="ARBA" id="ARBA00022692"/>
    </source>
</evidence>
<evidence type="ECO:0000256" key="5">
    <source>
        <dbReference type="ARBA" id="ARBA00022553"/>
    </source>
</evidence>
<dbReference type="PANTHER" id="PTHR45528">
    <property type="entry name" value="SENSOR HISTIDINE KINASE CPXA"/>
    <property type="match status" value="1"/>
</dbReference>
<evidence type="ECO:0000256" key="4">
    <source>
        <dbReference type="ARBA" id="ARBA00022475"/>
    </source>
</evidence>
<evidence type="ECO:0000259" key="16">
    <source>
        <dbReference type="PROSITE" id="PS50885"/>
    </source>
</evidence>
<dbReference type="SUPFAM" id="SSF55874">
    <property type="entry name" value="ATPase domain of HSP90 chaperone/DNA topoisomerase II/histidine kinase"/>
    <property type="match status" value="1"/>
</dbReference>
<dbReference type="SUPFAM" id="SSF158472">
    <property type="entry name" value="HAMP domain-like"/>
    <property type="match status" value="1"/>
</dbReference>
<dbReference type="PANTHER" id="PTHR45528:SF1">
    <property type="entry name" value="SENSOR HISTIDINE KINASE CPXA"/>
    <property type="match status" value="1"/>
</dbReference>
<dbReference type="Proteomes" id="UP000321735">
    <property type="component" value="Chromosome"/>
</dbReference>
<dbReference type="InterPro" id="IPR036890">
    <property type="entry name" value="HATPase_C_sf"/>
</dbReference>
<dbReference type="GO" id="GO:0000155">
    <property type="term" value="F:phosphorelay sensor kinase activity"/>
    <property type="evidence" value="ECO:0007669"/>
    <property type="project" value="InterPro"/>
</dbReference>
<keyword evidence="10" id="KW-0067">ATP-binding</keyword>
<evidence type="ECO:0000313" key="17">
    <source>
        <dbReference type="EMBL" id="QDZ76817.1"/>
    </source>
</evidence>
<evidence type="ECO:0000256" key="12">
    <source>
        <dbReference type="ARBA" id="ARBA00023012"/>
    </source>
</evidence>
<dbReference type="Pfam" id="PF00672">
    <property type="entry name" value="HAMP"/>
    <property type="match status" value="1"/>
</dbReference>
<keyword evidence="4" id="KW-1003">Cell membrane</keyword>
<gene>
    <name evidence="17" type="ORF">D0437_28795</name>
</gene>
<feature type="transmembrane region" description="Helical" evidence="14">
    <location>
        <begin position="159"/>
        <end position="183"/>
    </location>
</feature>
<dbReference type="PROSITE" id="PS50109">
    <property type="entry name" value="HIS_KIN"/>
    <property type="match status" value="1"/>
</dbReference>
<keyword evidence="9 17" id="KW-0418">Kinase</keyword>
<dbReference type="InterPro" id="IPR003660">
    <property type="entry name" value="HAMP_dom"/>
</dbReference>
<evidence type="ECO:0000256" key="3">
    <source>
        <dbReference type="ARBA" id="ARBA00012438"/>
    </source>
</evidence>
<dbReference type="Gene3D" id="1.10.287.130">
    <property type="match status" value="1"/>
</dbReference>
<keyword evidence="13 14" id="KW-0472">Membrane</keyword>
<feature type="domain" description="Histidine kinase" evidence="15">
    <location>
        <begin position="241"/>
        <end position="455"/>
    </location>
</feature>
<dbReference type="AlphaFoldDB" id="A0A9X7M1J3"/>
<dbReference type="GO" id="GO:0005524">
    <property type="term" value="F:ATP binding"/>
    <property type="evidence" value="ECO:0007669"/>
    <property type="project" value="UniProtKB-KW"/>
</dbReference>
<evidence type="ECO:0000256" key="14">
    <source>
        <dbReference type="SAM" id="Phobius"/>
    </source>
</evidence>
<dbReference type="InterPro" id="IPR005467">
    <property type="entry name" value="His_kinase_dom"/>
</dbReference>
<dbReference type="CDD" id="cd00075">
    <property type="entry name" value="HATPase"/>
    <property type="match status" value="1"/>
</dbReference>
<dbReference type="Pfam" id="PF00512">
    <property type="entry name" value="HisKA"/>
    <property type="match status" value="1"/>
</dbReference>
<dbReference type="InterPro" id="IPR036097">
    <property type="entry name" value="HisK_dim/P_sf"/>
</dbReference>
<organism evidence="17 18">
    <name type="scientific">Bacillus cereus</name>
    <dbReference type="NCBI Taxonomy" id="1396"/>
    <lineage>
        <taxon>Bacteria</taxon>
        <taxon>Bacillati</taxon>
        <taxon>Bacillota</taxon>
        <taxon>Bacilli</taxon>
        <taxon>Bacillales</taxon>
        <taxon>Bacillaceae</taxon>
        <taxon>Bacillus</taxon>
        <taxon>Bacillus cereus group</taxon>
    </lineage>
</organism>
<dbReference type="EC" id="2.7.13.3" evidence="3"/>
<dbReference type="SUPFAM" id="SSF47384">
    <property type="entry name" value="Homodimeric domain of signal transducing histidine kinase"/>
    <property type="match status" value="1"/>
</dbReference>
<protein>
    <recommendedName>
        <fullName evidence="3">histidine kinase</fullName>
        <ecNumber evidence="3">2.7.13.3</ecNumber>
    </recommendedName>
</protein>
<dbReference type="CDD" id="cd00082">
    <property type="entry name" value="HisKA"/>
    <property type="match status" value="1"/>
</dbReference>
<dbReference type="FunFam" id="3.30.565.10:FF:000006">
    <property type="entry name" value="Sensor histidine kinase WalK"/>
    <property type="match status" value="1"/>
</dbReference>
<dbReference type="RefSeq" id="WP_208742779.1">
    <property type="nucleotide sequence ID" value="NZ_CP031778.1"/>
</dbReference>
<evidence type="ECO:0000256" key="6">
    <source>
        <dbReference type="ARBA" id="ARBA00022679"/>
    </source>
</evidence>
<sequence>MKRISVKLGFYFFICTFLIESILFLLLYYGLVDTRVQEELKSLLARGNSHRDVLEKHFDNLTISHVALMESEAETKVVITSKTGEILAKSRNIDASMEKHLYTKMPDVNTNSSVAGDHWKTSNYICTISPIQIDNEIKGYVYMFLGTDSIKQMIQRLTYQFIVVGAITFIITVITMVLLSRFLTKPLIRMKKATETMSKGDLSVSLNINGKDEVGELAHSIQKLADDLNYMKKERGEFLASVAHELRTPLTYIRGYADIILKTQMSTQDQKHYLSIIKEEADHVTGLVQDLFELAKMEKHNFIINTKQTNLYDLLKHIVAKIQPAYTEKNIHIIFSCPEDLVLLLDEQRFEQVILNLLNNAYSHSEMNSKIFVTVIDNKESIQIIVKDEGEGIPEKDLPHIFERFYRVDKSRTRATGGSGLGLAIVKEIIELHRGSISVKSELGHGTIFTILLEK</sequence>
<dbReference type="Gene3D" id="6.10.340.10">
    <property type="match status" value="1"/>
</dbReference>
<proteinExistence type="predicted"/>
<dbReference type="PROSITE" id="PS50885">
    <property type="entry name" value="HAMP"/>
    <property type="match status" value="1"/>
</dbReference>
<dbReference type="InterPro" id="IPR003594">
    <property type="entry name" value="HATPase_dom"/>
</dbReference>
<evidence type="ECO:0000256" key="11">
    <source>
        <dbReference type="ARBA" id="ARBA00022989"/>
    </source>
</evidence>
<dbReference type="GO" id="GO:0005886">
    <property type="term" value="C:plasma membrane"/>
    <property type="evidence" value="ECO:0007669"/>
    <property type="project" value="UniProtKB-SubCell"/>
</dbReference>
<dbReference type="SMART" id="SM00387">
    <property type="entry name" value="HATPase_c"/>
    <property type="match status" value="1"/>
</dbReference>
<evidence type="ECO:0000256" key="9">
    <source>
        <dbReference type="ARBA" id="ARBA00022777"/>
    </source>
</evidence>
<keyword evidence="8" id="KW-0547">Nucleotide-binding</keyword>
<dbReference type="EMBL" id="CP031778">
    <property type="protein sequence ID" value="QDZ76817.1"/>
    <property type="molecule type" value="Genomic_DNA"/>
</dbReference>
<dbReference type="InterPro" id="IPR050398">
    <property type="entry name" value="HssS/ArlS-like"/>
</dbReference>
<accession>A0A9X7M1J3</accession>
<evidence type="ECO:0000256" key="10">
    <source>
        <dbReference type="ARBA" id="ARBA00022840"/>
    </source>
</evidence>
<dbReference type="SMART" id="SM00388">
    <property type="entry name" value="HisKA"/>
    <property type="match status" value="1"/>
</dbReference>
<evidence type="ECO:0000259" key="15">
    <source>
        <dbReference type="PROSITE" id="PS50109"/>
    </source>
</evidence>
<evidence type="ECO:0000256" key="2">
    <source>
        <dbReference type="ARBA" id="ARBA00004651"/>
    </source>
</evidence>
<dbReference type="Gene3D" id="3.30.565.10">
    <property type="entry name" value="Histidine kinase-like ATPase, C-terminal domain"/>
    <property type="match status" value="1"/>
</dbReference>
<dbReference type="InterPro" id="IPR004358">
    <property type="entry name" value="Sig_transdc_His_kin-like_C"/>
</dbReference>
<dbReference type="SMART" id="SM00304">
    <property type="entry name" value="HAMP"/>
    <property type="match status" value="1"/>
</dbReference>
<keyword evidence="11 14" id="KW-1133">Transmembrane helix</keyword>